<comment type="similarity">
    <text evidence="1 2">Belongs to the glutamate synthase family.</text>
</comment>
<dbReference type="PIRSF" id="PIRSF500060">
    <property type="entry name" value="UCP500060"/>
    <property type="match status" value="1"/>
</dbReference>
<dbReference type="Gene3D" id="3.20.20.70">
    <property type="entry name" value="Aldolase class I"/>
    <property type="match status" value="1"/>
</dbReference>
<dbReference type="GO" id="GO:0006537">
    <property type="term" value="P:glutamate biosynthetic process"/>
    <property type="evidence" value="ECO:0007669"/>
    <property type="project" value="InterPro"/>
</dbReference>
<dbReference type="InterPro" id="IPR027283">
    <property type="entry name" value="YerD"/>
</dbReference>
<dbReference type="SUPFAM" id="SSF51395">
    <property type="entry name" value="FMN-linked oxidoreductases"/>
    <property type="match status" value="1"/>
</dbReference>
<dbReference type="InterPro" id="IPR024188">
    <property type="entry name" value="GltB"/>
</dbReference>
<keyword evidence="4" id="KW-0560">Oxidoreductase</keyword>
<name>A0A5C6CYH6_9BACT</name>
<dbReference type="EC" id="1.4.1.13" evidence="4"/>
<organism evidence="4 5">
    <name type="scientific">Bythopirellula polymerisocia</name>
    <dbReference type="NCBI Taxonomy" id="2528003"/>
    <lineage>
        <taxon>Bacteria</taxon>
        <taxon>Pseudomonadati</taxon>
        <taxon>Planctomycetota</taxon>
        <taxon>Planctomycetia</taxon>
        <taxon>Pirellulales</taxon>
        <taxon>Lacipirellulaceae</taxon>
        <taxon>Bythopirellula</taxon>
    </lineage>
</organism>
<dbReference type="Proteomes" id="UP000318437">
    <property type="component" value="Unassembled WGS sequence"/>
</dbReference>
<evidence type="ECO:0000313" key="5">
    <source>
        <dbReference type="Proteomes" id="UP000318437"/>
    </source>
</evidence>
<sequence>MRYLGLIVASVGVALSILLGATVAVPFYWALIIFGPLALVGLYDLAQTRHSILRNYPILAHFRFLFESIRPEMHQYFIESDIDGRPFNRDDRSLVYERSKNIEGLKPFGTELDVYSDEYEWCSHSIAPRPKSKTHFRTLVGGPDCKKPYSCSLLNVSSMSFGAISPNAILALNAGAKKAEFAHWTGEGGFSPYHRKPGGDVVWQIGTGYFGCRNDDGTFNADLFAEQAVDEQVKMIEIKISQGAKPGHGGVLPAAKITPEIAQTRKVPMGQDCISPPGHSAFSTPRELCEWIKQLRELCGGKPVGFKLCIGQPHEFMAICKAMLETGITPDFINVDGGEGGTGAAPLEFSNSMGAPLVEGLIFVHNALVGCGLRDKIKIACAGKVTSAAQIIRNVSIGADWCNVARGFMMAVGCIQAQTCHTNECPVGVATQDPGRYRALDVGDKSERVYRFHTNTMEAFSELVAAMGLDSPNELKPHHVSKRITPIQVMTYGDAYRFLESGALLKGGTDHPLFDKGWAAASADTFKSQASTVALK</sequence>
<feature type="domain" description="Glutamate synthase" evidence="3">
    <location>
        <begin position="154"/>
        <end position="469"/>
    </location>
</feature>
<accession>A0A5C6CYH6</accession>
<dbReference type="GO" id="GO:0004355">
    <property type="term" value="F:glutamate synthase (NADPH) activity"/>
    <property type="evidence" value="ECO:0007669"/>
    <property type="project" value="UniProtKB-EC"/>
</dbReference>
<comment type="caution">
    <text evidence="4">The sequence shown here is derived from an EMBL/GenBank/DDBJ whole genome shotgun (WGS) entry which is preliminary data.</text>
</comment>
<dbReference type="Pfam" id="PF01645">
    <property type="entry name" value="Glu_synthase"/>
    <property type="match status" value="1"/>
</dbReference>
<gene>
    <name evidence="4" type="primary">gltB_1</name>
    <name evidence="4" type="ORF">Pla144_04510</name>
</gene>
<keyword evidence="5" id="KW-1185">Reference proteome</keyword>
<dbReference type="PANTHER" id="PTHR43819">
    <property type="entry name" value="ARCHAEAL-TYPE GLUTAMATE SYNTHASE [NADPH]"/>
    <property type="match status" value="1"/>
</dbReference>
<dbReference type="InterPro" id="IPR013785">
    <property type="entry name" value="Aldolase_TIM"/>
</dbReference>
<dbReference type="RefSeq" id="WP_146447664.1">
    <property type="nucleotide sequence ID" value="NZ_SJPS01000001.1"/>
</dbReference>
<dbReference type="InterPro" id="IPR002932">
    <property type="entry name" value="Glu_synthdom"/>
</dbReference>
<dbReference type="CDD" id="cd02808">
    <property type="entry name" value="GltS_FMN"/>
    <property type="match status" value="1"/>
</dbReference>
<evidence type="ECO:0000313" key="4">
    <source>
        <dbReference type="EMBL" id="TWU29672.1"/>
    </source>
</evidence>
<dbReference type="AlphaFoldDB" id="A0A5C6CYH6"/>
<protein>
    <submittedName>
        <fullName evidence="4">Glutamate synthase [NADPH] large chain</fullName>
        <ecNumber evidence="4">1.4.1.13</ecNumber>
    </submittedName>
</protein>
<evidence type="ECO:0000256" key="2">
    <source>
        <dbReference type="PIRNR" id="PIRNR006429"/>
    </source>
</evidence>
<dbReference type="PIRSF" id="PIRSF006429">
    <property type="entry name" value="GOGAT_lg_2"/>
    <property type="match status" value="1"/>
</dbReference>
<dbReference type="EMBL" id="SJPS01000001">
    <property type="protein sequence ID" value="TWU29672.1"/>
    <property type="molecule type" value="Genomic_DNA"/>
</dbReference>
<dbReference type="OrthoDB" id="9758182at2"/>
<proteinExistence type="inferred from homology"/>
<dbReference type="PANTHER" id="PTHR43819:SF1">
    <property type="entry name" value="ARCHAEAL-TYPE GLUTAMATE SYNTHASE [NADPH]"/>
    <property type="match status" value="1"/>
</dbReference>
<reference evidence="4 5" key="1">
    <citation type="submission" date="2019-02" db="EMBL/GenBank/DDBJ databases">
        <title>Deep-cultivation of Planctomycetes and their phenomic and genomic characterization uncovers novel biology.</title>
        <authorList>
            <person name="Wiegand S."/>
            <person name="Jogler M."/>
            <person name="Boedeker C."/>
            <person name="Pinto D."/>
            <person name="Vollmers J."/>
            <person name="Rivas-Marin E."/>
            <person name="Kohn T."/>
            <person name="Peeters S.H."/>
            <person name="Heuer A."/>
            <person name="Rast P."/>
            <person name="Oberbeckmann S."/>
            <person name="Bunk B."/>
            <person name="Jeske O."/>
            <person name="Meyerdierks A."/>
            <person name="Storesund J.E."/>
            <person name="Kallscheuer N."/>
            <person name="Luecker S."/>
            <person name="Lage O.M."/>
            <person name="Pohl T."/>
            <person name="Merkel B.J."/>
            <person name="Hornburger P."/>
            <person name="Mueller R.-W."/>
            <person name="Bruemmer F."/>
            <person name="Labrenz M."/>
            <person name="Spormann A.M."/>
            <person name="Op Den Camp H."/>
            <person name="Overmann J."/>
            <person name="Amann R."/>
            <person name="Jetten M.S.M."/>
            <person name="Mascher T."/>
            <person name="Medema M.H."/>
            <person name="Devos D.P."/>
            <person name="Kaster A.-K."/>
            <person name="Ovreas L."/>
            <person name="Rohde M."/>
            <person name="Galperin M.Y."/>
            <person name="Jogler C."/>
        </authorList>
    </citation>
    <scope>NUCLEOTIDE SEQUENCE [LARGE SCALE GENOMIC DNA]</scope>
    <source>
        <strain evidence="4 5">Pla144</strain>
    </source>
</reference>
<evidence type="ECO:0000256" key="1">
    <source>
        <dbReference type="ARBA" id="ARBA00009716"/>
    </source>
</evidence>
<evidence type="ECO:0000259" key="3">
    <source>
        <dbReference type="Pfam" id="PF01645"/>
    </source>
</evidence>